<name>A0A8J4TQE5_9TREM</name>
<keyword evidence="2" id="KW-1185">Reference proteome</keyword>
<gene>
    <name evidence="1" type="ORF">PHET_02022</name>
</gene>
<sequence length="907" mass="101129">MCPNKNANRGLENHFQPDQTKGDVVRCLIHQLRASGISYIDDSDDDDFGKQTDIENVRSLSFYSGHFEALLRQPDKTYSAFILQCNPSNCASKRSYNDEEWSSLDNYFLQICRTEGPSILHSLSNESSAKGVPVLDERPLQENQAILFPSGASLAVKKVKNDETNGFSRRLQTPHDTTATLMVHQTSPIAIHTPRTVLGLRQGSDLAAIQLNLNHQTNDWPSSDTKVVKHSKQEEPTLLSQDKQCITLAIPSTGQCFPTIEMVHTISLRCVPCNCSMGGVVSPIMSRPCLCGNPSLPTNKQQLPPESLNLQTGEQIVLPVVSNPLPSNYTVNPIQSPVISERESSLAGLVALREQDTSQLQEQRSTRACCYGSPVAKSSIKKTGTVAFTSGQSSDQQIFSQNYRRTPSPTSSRQNYDCCRSQKIQHSQDKLEKLSEHTPSTAEVKCCRKSTKPKAVVVASGNQGAPQLEVDPLTPRVITEPLSSSTRDLETASVELTKSVLPKPSTRTLEYSRTNQDEEDRPCYFCFRRRRKSKPTLRDVTQITRSLEPTETLRLTSGTPITQPAQVIECKSPCRHDSKERTLKSDLWRQVPKSRSEPSQLSQATWKATGHPTEAAYSDKAQSRIVLVESDVTSKEMDLSKELGVQTLISEVINPVKVVRHDPSEDRTATHYTILSQSRSISLENAPKSIVEHPEWTPHKSVSVEQHAQSSRSSTYCEDEKRPLYVWIGPREKRSSEAAQVAIEYRAPSPPGVIERFDLVDSNISRPCSAAETTHRLDEISCQVEPNQDYSTLARTDPSYDSSNDEFYQTVPIEVPTNPSVGTHLDSTHVSWDPVQMPRCDCHCHCQFPVVCVPFPYVAAAKMNSAWHYPTTTAFSCACCCNCYMWCMQLPPTNHNLPFFTSEPVQR</sequence>
<dbReference type="Proteomes" id="UP000748531">
    <property type="component" value="Unassembled WGS sequence"/>
</dbReference>
<organism evidence="1 2">
    <name type="scientific">Paragonimus heterotremus</name>
    <dbReference type="NCBI Taxonomy" id="100268"/>
    <lineage>
        <taxon>Eukaryota</taxon>
        <taxon>Metazoa</taxon>
        <taxon>Spiralia</taxon>
        <taxon>Lophotrochozoa</taxon>
        <taxon>Platyhelminthes</taxon>
        <taxon>Trematoda</taxon>
        <taxon>Digenea</taxon>
        <taxon>Plagiorchiida</taxon>
        <taxon>Troglotremata</taxon>
        <taxon>Troglotrematidae</taxon>
        <taxon>Paragonimus</taxon>
    </lineage>
</organism>
<reference evidence="1" key="1">
    <citation type="submission" date="2019-05" db="EMBL/GenBank/DDBJ databases">
        <title>Annotation for the trematode Paragonimus heterotremus.</title>
        <authorList>
            <person name="Choi Y.-J."/>
        </authorList>
    </citation>
    <scope>NUCLEOTIDE SEQUENCE</scope>
    <source>
        <strain evidence="1">LC</strain>
    </source>
</reference>
<evidence type="ECO:0000313" key="1">
    <source>
        <dbReference type="EMBL" id="KAF5404159.1"/>
    </source>
</evidence>
<dbReference type="OrthoDB" id="6252595at2759"/>
<accession>A0A8J4TQE5</accession>
<proteinExistence type="predicted"/>
<evidence type="ECO:0000313" key="2">
    <source>
        <dbReference type="Proteomes" id="UP000748531"/>
    </source>
</evidence>
<dbReference type="EMBL" id="LUCH01000860">
    <property type="protein sequence ID" value="KAF5404159.1"/>
    <property type="molecule type" value="Genomic_DNA"/>
</dbReference>
<comment type="caution">
    <text evidence="1">The sequence shown here is derived from an EMBL/GenBank/DDBJ whole genome shotgun (WGS) entry which is preliminary data.</text>
</comment>
<dbReference type="AlphaFoldDB" id="A0A8J4TQE5"/>
<protein>
    <submittedName>
        <fullName evidence="1">Uncharacterized protein</fullName>
    </submittedName>
</protein>